<keyword evidence="5" id="KW-0408">Iron</keyword>
<dbReference type="PROSITE" id="PS51379">
    <property type="entry name" value="4FE4S_FER_2"/>
    <property type="match status" value="1"/>
</dbReference>
<evidence type="ECO:0000313" key="8">
    <source>
        <dbReference type="EMBL" id="BDE96498.1"/>
    </source>
</evidence>
<keyword evidence="2" id="KW-0004">4Fe-4S</keyword>
<name>A0ABN6MEW3_9ACTN</name>
<feature type="domain" description="4Fe-4S ferredoxin-type" evidence="7">
    <location>
        <begin position="5"/>
        <end position="35"/>
    </location>
</feature>
<evidence type="ECO:0000256" key="6">
    <source>
        <dbReference type="ARBA" id="ARBA00023014"/>
    </source>
</evidence>
<dbReference type="Gene3D" id="3.30.70.20">
    <property type="match status" value="1"/>
</dbReference>
<dbReference type="EMBL" id="AP025564">
    <property type="protein sequence ID" value="BDE96498.1"/>
    <property type="molecule type" value="Genomic_DNA"/>
</dbReference>
<evidence type="ECO:0000313" key="9">
    <source>
        <dbReference type="Proteomes" id="UP001320544"/>
    </source>
</evidence>
<dbReference type="InterPro" id="IPR051555">
    <property type="entry name" value="FDH_Electron_Transfer_Unit"/>
</dbReference>
<evidence type="ECO:0000256" key="5">
    <source>
        <dbReference type="ARBA" id="ARBA00023004"/>
    </source>
</evidence>
<dbReference type="InterPro" id="IPR017896">
    <property type="entry name" value="4Fe4S_Fe-S-bd"/>
</dbReference>
<evidence type="ECO:0000259" key="7">
    <source>
        <dbReference type="PROSITE" id="PS51379"/>
    </source>
</evidence>
<proteinExistence type="predicted"/>
<comment type="subcellular location">
    <subcellularLocation>
        <location evidence="1">Cell envelope</location>
    </subcellularLocation>
</comment>
<protein>
    <recommendedName>
        <fullName evidence="7">4Fe-4S ferredoxin-type domain-containing protein</fullName>
    </recommendedName>
</protein>
<dbReference type="PANTHER" id="PTHR43545">
    <property type="entry name" value="FORMATE DEHYDROGENASE, NITRATE-INDUCIBLE, IRON-SULFUR SUBUNIT"/>
    <property type="match status" value="1"/>
</dbReference>
<evidence type="ECO:0000256" key="1">
    <source>
        <dbReference type="ARBA" id="ARBA00004196"/>
    </source>
</evidence>
<keyword evidence="6" id="KW-0411">Iron-sulfur</keyword>
<reference evidence="8 9" key="1">
    <citation type="submission" date="2022-01" db="EMBL/GenBank/DDBJ databases">
        <title>Novel bile acid biosynthetic pathways are enriched in the microbiome of centenarians.</title>
        <authorList>
            <person name="Sato Y."/>
            <person name="Atarashi K."/>
            <person name="Plichta R.D."/>
            <person name="Arai Y."/>
            <person name="Sasajima S."/>
            <person name="Kearney M.S."/>
            <person name="Suda W."/>
            <person name="Takeshita K."/>
            <person name="Sasaki T."/>
            <person name="Okamoto S."/>
            <person name="Skelly N.A."/>
            <person name="Okamura Y."/>
            <person name="Vlamakis H."/>
            <person name="Li Y."/>
            <person name="Tanoue T."/>
            <person name="Takei H."/>
            <person name="Nittono H."/>
            <person name="Narushima S."/>
            <person name="Irie J."/>
            <person name="Itoh H."/>
            <person name="Moriya K."/>
            <person name="Sugiura Y."/>
            <person name="Suematsu M."/>
            <person name="Moritoki N."/>
            <person name="Shibata S."/>
            <person name="Littman R.D."/>
            <person name="Fischbach A.M."/>
            <person name="Uwamino Y."/>
            <person name="Inoue T."/>
            <person name="Honda A."/>
            <person name="Hattori M."/>
            <person name="Murai T."/>
            <person name="Xavier J.R."/>
            <person name="Hirose N."/>
            <person name="Honda K."/>
        </authorList>
    </citation>
    <scope>NUCLEOTIDE SEQUENCE [LARGE SCALE GENOMIC DNA]</scope>
    <source>
        <strain evidence="8 9">CE91-St30</strain>
    </source>
</reference>
<gene>
    <name evidence="8" type="ORF">CE91St30_18310</name>
</gene>
<keyword evidence="4" id="KW-0677">Repeat</keyword>
<keyword evidence="9" id="KW-1185">Reference proteome</keyword>
<dbReference type="RefSeq" id="WP_102377993.1">
    <property type="nucleotide sequence ID" value="NZ_AP025564.1"/>
</dbReference>
<dbReference type="PANTHER" id="PTHR43545:SF6">
    <property type="entry name" value="FORMATE DEHYDROGENASE, NITRATE-INDUCIBLE, IRON-SULFUR SUBUNIT"/>
    <property type="match status" value="1"/>
</dbReference>
<accession>A0ABN6MEW3</accession>
<dbReference type="Proteomes" id="UP001320544">
    <property type="component" value="Chromosome"/>
</dbReference>
<evidence type="ECO:0000256" key="3">
    <source>
        <dbReference type="ARBA" id="ARBA00022723"/>
    </source>
</evidence>
<evidence type="ECO:0000256" key="2">
    <source>
        <dbReference type="ARBA" id="ARBA00022485"/>
    </source>
</evidence>
<dbReference type="SUPFAM" id="SSF54862">
    <property type="entry name" value="4Fe-4S ferredoxins"/>
    <property type="match status" value="1"/>
</dbReference>
<keyword evidence="3" id="KW-0479">Metal-binding</keyword>
<evidence type="ECO:0000256" key="4">
    <source>
        <dbReference type="ARBA" id="ARBA00022737"/>
    </source>
</evidence>
<organism evidence="8 9">
    <name type="scientific">Raoultibacter timonensis</name>
    <dbReference type="NCBI Taxonomy" id="1907662"/>
    <lineage>
        <taxon>Bacteria</taxon>
        <taxon>Bacillati</taxon>
        <taxon>Actinomycetota</taxon>
        <taxon>Coriobacteriia</taxon>
        <taxon>Eggerthellales</taxon>
        <taxon>Eggerthellaceae</taxon>
        <taxon>Raoultibacter</taxon>
    </lineage>
</organism>
<sequence length="114" mass="12836">MAEKYGLLIDYTWCTGCHSCEMACKVEHGWEAGEANGIQLFEDGPRKMPNGKFEYNYLPVMTSLCDLCADRTAAGKLPTCVHHCQSACMKYGTVDELAEMAKEMPRTWVYVPEQ</sequence>